<protein>
    <submittedName>
        <fullName evidence="3">TlpA disulfide reductase family protein</fullName>
    </submittedName>
</protein>
<dbReference type="PROSITE" id="PS51352">
    <property type="entry name" value="THIOREDOXIN_2"/>
    <property type="match status" value="1"/>
</dbReference>
<evidence type="ECO:0000259" key="2">
    <source>
        <dbReference type="PROSITE" id="PS51352"/>
    </source>
</evidence>
<comment type="caution">
    <text evidence="3">The sequence shown here is derived from an EMBL/GenBank/DDBJ whole genome shotgun (WGS) entry which is preliminary data.</text>
</comment>
<sequence length="203" mass="21140">MRPSPSPSFARVLAALCASLALSLAGGCGGAAPLAPPAPETGGGLIGSAAPELAAEVVSGEGPSTLKDARGKVVIVDFWATYCRPCRKSFPKYQALLDRFGGNLAVLAVSLDAPEDVSTEQLTAFADEAGVRFKILWDKDQSAEKAYKPRRMPTAFVVDRGGVVRHIHAGYEDGEEDKISREIEALLGPAAAPPPADGGRQSP</sequence>
<dbReference type="CDD" id="cd02966">
    <property type="entry name" value="TlpA_like_family"/>
    <property type="match status" value="1"/>
</dbReference>
<dbReference type="Gene3D" id="3.40.30.10">
    <property type="entry name" value="Glutaredoxin"/>
    <property type="match status" value="1"/>
</dbReference>
<evidence type="ECO:0000313" key="3">
    <source>
        <dbReference type="EMBL" id="MDC0681012.1"/>
    </source>
</evidence>
<dbReference type="PANTHER" id="PTHR42852:SF17">
    <property type="entry name" value="THIOREDOXIN-LIKE PROTEIN HI_1115"/>
    <property type="match status" value="1"/>
</dbReference>
<name>A0ABT5C3U1_9BACT</name>
<feature type="signal peptide" evidence="1">
    <location>
        <begin position="1"/>
        <end position="31"/>
    </location>
</feature>
<dbReference type="EMBL" id="JAQNDK010000003">
    <property type="protein sequence ID" value="MDC0681012.1"/>
    <property type="molecule type" value="Genomic_DNA"/>
</dbReference>
<dbReference type="InterPro" id="IPR036249">
    <property type="entry name" value="Thioredoxin-like_sf"/>
</dbReference>
<feature type="chain" id="PRO_5046193026" evidence="1">
    <location>
        <begin position="32"/>
        <end position="203"/>
    </location>
</feature>
<dbReference type="InterPro" id="IPR000866">
    <property type="entry name" value="AhpC/TSA"/>
</dbReference>
<dbReference type="RefSeq" id="WP_272098065.1">
    <property type="nucleotide sequence ID" value="NZ_JAQNDK010000003.1"/>
</dbReference>
<dbReference type="InterPro" id="IPR050553">
    <property type="entry name" value="Thioredoxin_ResA/DsbE_sf"/>
</dbReference>
<dbReference type="PANTHER" id="PTHR42852">
    <property type="entry name" value="THIOL:DISULFIDE INTERCHANGE PROTEIN DSBE"/>
    <property type="match status" value="1"/>
</dbReference>
<keyword evidence="4" id="KW-1185">Reference proteome</keyword>
<evidence type="ECO:0000313" key="4">
    <source>
        <dbReference type="Proteomes" id="UP001217485"/>
    </source>
</evidence>
<gene>
    <name evidence="3" type="ORF">POL72_24960</name>
</gene>
<dbReference type="Pfam" id="PF00578">
    <property type="entry name" value="AhpC-TSA"/>
    <property type="match status" value="1"/>
</dbReference>
<feature type="domain" description="Thioredoxin" evidence="2">
    <location>
        <begin position="44"/>
        <end position="188"/>
    </location>
</feature>
<dbReference type="InterPro" id="IPR013766">
    <property type="entry name" value="Thioredoxin_domain"/>
</dbReference>
<dbReference type="SUPFAM" id="SSF52833">
    <property type="entry name" value="Thioredoxin-like"/>
    <property type="match status" value="1"/>
</dbReference>
<dbReference type="PROSITE" id="PS51257">
    <property type="entry name" value="PROKAR_LIPOPROTEIN"/>
    <property type="match status" value="1"/>
</dbReference>
<keyword evidence="1" id="KW-0732">Signal</keyword>
<evidence type="ECO:0000256" key="1">
    <source>
        <dbReference type="SAM" id="SignalP"/>
    </source>
</evidence>
<proteinExistence type="predicted"/>
<reference evidence="3 4" key="1">
    <citation type="submission" date="2023-01" db="EMBL/GenBank/DDBJ databases">
        <title>Minimal conservation of predation-associated metabolite biosynthetic gene clusters underscores biosynthetic potential of Myxococcota including descriptions for ten novel species: Archangium lansinium sp. nov., Myxococcus landrumus sp. nov., Nannocystis bai.</title>
        <authorList>
            <person name="Ahearne A."/>
            <person name="Stevens C."/>
            <person name="Dowd S."/>
        </authorList>
    </citation>
    <scope>NUCLEOTIDE SEQUENCE [LARGE SCALE GENOMIC DNA]</scope>
    <source>
        <strain evidence="3 4">WIWO2</strain>
    </source>
</reference>
<accession>A0ABT5C3U1</accession>
<dbReference type="Proteomes" id="UP001217485">
    <property type="component" value="Unassembled WGS sequence"/>
</dbReference>
<organism evidence="3 4">
    <name type="scientific">Sorangium atrum</name>
    <dbReference type="NCBI Taxonomy" id="2995308"/>
    <lineage>
        <taxon>Bacteria</taxon>
        <taxon>Pseudomonadati</taxon>
        <taxon>Myxococcota</taxon>
        <taxon>Polyangia</taxon>
        <taxon>Polyangiales</taxon>
        <taxon>Polyangiaceae</taxon>
        <taxon>Sorangium</taxon>
    </lineage>
</organism>